<protein>
    <submittedName>
        <fullName evidence="3">KxYKxGKxW signal peptide domain-containing protein</fullName>
    </submittedName>
</protein>
<evidence type="ECO:0000256" key="1">
    <source>
        <dbReference type="ARBA" id="ARBA00022729"/>
    </source>
</evidence>
<keyword evidence="4" id="KW-1185">Reference proteome</keyword>
<feature type="chain" id="PRO_5045379344" evidence="2">
    <location>
        <begin position="37"/>
        <end position="119"/>
    </location>
</feature>
<dbReference type="Pfam" id="PF19258">
    <property type="entry name" value="KxYKxGKxW_sig"/>
    <property type="match status" value="1"/>
</dbReference>
<sequence length="119" mass="12773">MNTKVRFKLYKAGKRWMVMGIATASFVLVQGGLVQAATNVTPNVNSTTQVKQTAPVARAATILESGQLGTASDAAKWDIDSQGVLTIHAGMFYAEGSRPAAWTYLGSMIKKLLLNPMLK</sequence>
<dbReference type="RefSeq" id="WP_125648070.1">
    <property type="nucleotide sequence ID" value="NZ_JBHTOH010000025.1"/>
</dbReference>
<comment type="caution">
    <text evidence="3">The sequence shown here is derived from an EMBL/GenBank/DDBJ whole genome shotgun (WGS) entry which is preliminary data.</text>
</comment>
<organism evidence="3 4">
    <name type="scientific">Lapidilactobacillus gannanensis</name>
    <dbReference type="NCBI Taxonomy" id="2486002"/>
    <lineage>
        <taxon>Bacteria</taxon>
        <taxon>Bacillati</taxon>
        <taxon>Bacillota</taxon>
        <taxon>Bacilli</taxon>
        <taxon>Lactobacillales</taxon>
        <taxon>Lactobacillaceae</taxon>
        <taxon>Lapidilactobacillus</taxon>
    </lineage>
</organism>
<dbReference type="InterPro" id="IPR022263">
    <property type="entry name" value="KxYKxGKxW"/>
</dbReference>
<keyword evidence="1 2" id="KW-0732">Signal</keyword>
<evidence type="ECO:0000256" key="2">
    <source>
        <dbReference type="SAM" id="SignalP"/>
    </source>
</evidence>
<gene>
    <name evidence="3" type="ORF">ACFQ4R_04380</name>
</gene>
<dbReference type="EMBL" id="JBHTOH010000025">
    <property type="protein sequence ID" value="MFD1410853.1"/>
    <property type="molecule type" value="Genomic_DNA"/>
</dbReference>
<proteinExistence type="predicted"/>
<dbReference type="Proteomes" id="UP001597191">
    <property type="component" value="Unassembled WGS sequence"/>
</dbReference>
<feature type="signal peptide" evidence="2">
    <location>
        <begin position="1"/>
        <end position="36"/>
    </location>
</feature>
<accession>A0ABW4BNK6</accession>
<dbReference type="NCBIfam" id="TIGR03715">
    <property type="entry name" value="KxYKxGKxW"/>
    <property type="match status" value="1"/>
</dbReference>
<name>A0ABW4BNK6_9LACO</name>
<reference evidence="4" key="1">
    <citation type="journal article" date="2019" name="Int. J. Syst. Evol. Microbiol.">
        <title>The Global Catalogue of Microorganisms (GCM) 10K type strain sequencing project: providing services to taxonomists for standard genome sequencing and annotation.</title>
        <authorList>
            <consortium name="The Broad Institute Genomics Platform"/>
            <consortium name="The Broad Institute Genome Sequencing Center for Infectious Disease"/>
            <person name="Wu L."/>
            <person name="Ma J."/>
        </authorList>
    </citation>
    <scope>NUCLEOTIDE SEQUENCE [LARGE SCALE GENOMIC DNA]</scope>
    <source>
        <strain evidence="4">CCM 8937</strain>
    </source>
</reference>
<evidence type="ECO:0000313" key="4">
    <source>
        <dbReference type="Proteomes" id="UP001597191"/>
    </source>
</evidence>
<evidence type="ECO:0000313" key="3">
    <source>
        <dbReference type="EMBL" id="MFD1410853.1"/>
    </source>
</evidence>